<organism evidence="7 8">
    <name type="scientific">Lysobacter arseniciresistens ZS79</name>
    <dbReference type="NCBI Taxonomy" id="913325"/>
    <lineage>
        <taxon>Bacteria</taxon>
        <taxon>Pseudomonadati</taxon>
        <taxon>Pseudomonadota</taxon>
        <taxon>Gammaproteobacteria</taxon>
        <taxon>Lysobacterales</taxon>
        <taxon>Lysobacteraceae</taxon>
        <taxon>Novilysobacter</taxon>
    </lineage>
</organism>
<dbReference type="InterPro" id="IPR033658">
    <property type="entry name" value="GRX_PICOT-like"/>
</dbReference>
<feature type="domain" description="Rhodanese" evidence="6">
    <location>
        <begin position="219"/>
        <end position="307"/>
    </location>
</feature>
<dbReference type="Gene3D" id="3.40.250.10">
    <property type="entry name" value="Rhodanese-like domain"/>
    <property type="match status" value="1"/>
</dbReference>
<dbReference type="Pfam" id="PF00462">
    <property type="entry name" value="Glutaredoxin"/>
    <property type="match status" value="1"/>
</dbReference>
<dbReference type="InterPro" id="IPR035903">
    <property type="entry name" value="HesB-like_dom_sf"/>
</dbReference>
<keyword evidence="2" id="KW-0479">Metal-binding</keyword>
<evidence type="ECO:0000313" key="8">
    <source>
        <dbReference type="Proteomes" id="UP000029989"/>
    </source>
</evidence>
<dbReference type="Gene3D" id="3.40.30.10">
    <property type="entry name" value="Glutaredoxin"/>
    <property type="match status" value="1"/>
</dbReference>
<dbReference type="PANTHER" id="PTHR10293:SF16">
    <property type="entry name" value="GLUTAREDOXIN-RELATED PROTEIN 5, MITOCHONDRIAL"/>
    <property type="match status" value="1"/>
</dbReference>
<dbReference type="SUPFAM" id="SSF52833">
    <property type="entry name" value="Thioredoxin-like"/>
    <property type="match status" value="1"/>
</dbReference>
<evidence type="ECO:0000256" key="4">
    <source>
        <dbReference type="ARBA" id="ARBA00023014"/>
    </source>
</evidence>
<evidence type="ECO:0000259" key="6">
    <source>
        <dbReference type="PROSITE" id="PS50206"/>
    </source>
</evidence>
<keyword evidence="4" id="KW-0411">Iron-sulfur</keyword>
<accession>A0A0A0ESI3</accession>
<evidence type="ECO:0000256" key="2">
    <source>
        <dbReference type="ARBA" id="ARBA00022723"/>
    </source>
</evidence>
<dbReference type="SMART" id="SM00450">
    <property type="entry name" value="RHOD"/>
    <property type="match status" value="1"/>
</dbReference>
<dbReference type="InterPro" id="IPR004480">
    <property type="entry name" value="Monothiol_GRX-rel"/>
</dbReference>
<dbReference type="eggNOG" id="COG0607">
    <property type="taxonomic scope" value="Bacteria"/>
</dbReference>
<dbReference type="GO" id="GO:0051537">
    <property type="term" value="F:2 iron, 2 sulfur cluster binding"/>
    <property type="evidence" value="ECO:0007669"/>
    <property type="project" value="UniProtKB-KW"/>
</dbReference>
<dbReference type="Gene3D" id="2.60.300.12">
    <property type="entry name" value="HesB-like domain"/>
    <property type="match status" value="1"/>
</dbReference>
<dbReference type="CDD" id="cd00158">
    <property type="entry name" value="RHOD"/>
    <property type="match status" value="1"/>
</dbReference>
<keyword evidence="5" id="KW-0676">Redox-active center</keyword>
<dbReference type="EMBL" id="AVPT01000033">
    <property type="protein sequence ID" value="KGM53871.1"/>
    <property type="molecule type" value="Genomic_DNA"/>
</dbReference>
<gene>
    <name evidence="7" type="ORF">N799_11140</name>
</gene>
<keyword evidence="1" id="KW-0001">2Fe-2S</keyword>
<dbReference type="InterPro" id="IPR036249">
    <property type="entry name" value="Thioredoxin-like_sf"/>
</dbReference>
<dbReference type="InterPro" id="IPR001763">
    <property type="entry name" value="Rhodanese-like_dom"/>
</dbReference>
<evidence type="ECO:0000256" key="1">
    <source>
        <dbReference type="ARBA" id="ARBA00022714"/>
    </source>
</evidence>
<keyword evidence="3" id="KW-0408">Iron</keyword>
<sequence>MSLDPALHARIQTLLDQNRVVLFMKGEPRAPQCGFSAKAVAALGSTGVDYQHVNVLADQEIREGIKEYGQWPTIPQLYIGGELVGGSDIIEQMANSGELHGALGLPAPDRTPPRITITPAAAQMLGEAVRNAGEGYALQVDIDPRFNARLQLAPVDGGAIATEAAGLRVQFDLAGAQRARGLTIDWVDDERGRGLVIENPNAPPKVTAIAPAEAAEKVAAGELTLVDVRPADERAAASVNVPFSTLDGDSRAHLEALPKDTALAFLCHHGQRSAEAAEHFRNLGFTRLHNVQGGIDAWSEQADTHVPKY</sequence>
<dbReference type="PROSITE" id="PS51354">
    <property type="entry name" value="GLUTAREDOXIN_2"/>
    <property type="match status" value="1"/>
</dbReference>
<dbReference type="SUPFAM" id="SSF52821">
    <property type="entry name" value="Rhodanese/Cell cycle control phosphatase"/>
    <property type="match status" value="1"/>
</dbReference>
<name>A0A0A0ESI3_9GAMM</name>
<evidence type="ECO:0000256" key="5">
    <source>
        <dbReference type="ARBA" id="ARBA00023284"/>
    </source>
</evidence>
<dbReference type="InterPro" id="IPR002109">
    <property type="entry name" value="Glutaredoxin"/>
</dbReference>
<dbReference type="PANTHER" id="PTHR10293">
    <property type="entry name" value="GLUTAREDOXIN FAMILY MEMBER"/>
    <property type="match status" value="1"/>
</dbReference>
<evidence type="ECO:0000313" key="7">
    <source>
        <dbReference type="EMBL" id="KGM53871.1"/>
    </source>
</evidence>
<dbReference type="NCBIfam" id="TIGR00365">
    <property type="entry name" value="Grx4 family monothiol glutaredoxin"/>
    <property type="match status" value="1"/>
</dbReference>
<dbReference type="RefSeq" id="WP_036213012.1">
    <property type="nucleotide sequence ID" value="NZ_AVPT01000033.1"/>
</dbReference>
<comment type="caution">
    <text evidence="7">The sequence shown here is derived from an EMBL/GenBank/DDBJ whole genome shotgun (WGS) entry which is preliminary data.</text>
</comment>
<dbReference type="eggNOG" id="COG0316">
    <property type="taxonomic scope" value="Bacteria"/>
</dbReference>
<protein>
    <submittedName>
        <fullName evidence="7">Glutaredoxin</fullName>
    </submittedName>
</protein>
<dbReference type="PROSITE" id="PS50206">
    <property type="entry name" value="RHODANESE_3"/>
    <property type="match status" value="1"/>
</dbReference>
<dbReference type="SUPFAM" id="SSF89360">
    <property type="entry name" value="HesB-like domain"/>
    <property type="match status" value="1"/>
</dbReference>
<reference evidence="7 8" key="1">
    <citation type="journal article" date="2015" name="Stand. Genomic Sci.">
        <title>Genomic information of the arsenic-resistant bacterium Lysobacter arseniciresistens type strain ZS79(T) and comparison of Lysobacter draft genomes.</title>
        <authorList>
            <person name="Liu L."/>
            <person name="Zhang S."/>
            <person name="Luo M."/>
            <person name="Wang G."/>
        </authorList>
    </citation>
    <scope>NUCLEOTIDE SEQUENCE [LARGE SCALE GENOMIC DNA]</scope>
    <source>
        <strain evidence="7 8">ZS79</strain>
    </source>
</reference>
<dbReference type="OrthoDB" id="9804115at2"/>
<dbReference type="GO" id="GO:0046872">
    <property type="term" value="F:metal ion binding"/>
    <property type="evidence" value="ECO:0007669"/>
    <property type="project" value="UniProtKB-KW"/>
</dbReference>
<proteinExistence type="predicted"/>
<evidence type="ECO:0000256" key="3">
    <source>
        <dbReference type="ARBA" id="ARBA00023004"/>
    </source>
</evidence>
<dbReference type="InterPro" id="IPR036873">
    <property type="entry name" value="Rhodanese-like_dom_sf"/>
</dbReference>
<dbReference type="CDD" id="cd03028">
    <property type="entry name" value="GRX_PICOT_like"/>
    <property type="match status" value="1"/>
</dbReference>
<dbReference type="AlphaFoldDB" id="A0A0A0ESI3"/>
<dbReference type="eggNOG" id="COG0278">
    <property type="taxonomic scope" value="Bacteria"/>
</dbReference>
<dbReference type="Pfam" id="PF00581">
    <property type="entry name" value="Rhodanese"/>
    <property type="match status" value="1"/>
</dbReference>
<dbReference type="Proteomes" id="UP000029989">
    <property type="component" value="Unassembled WGS sequence"/>
</dbReference>
<dbReference type="STRING" id="913325.N799_11140"/>
<keyword evidence="8" id="KW-1185">Reference proteome</keyword>